<keyword evidence="2" id="KW-0175">Coiled coil</keyword>
<evidence type="ECO:0000313" key="4">
    <source>
        <dbReference type="EMBL" id="CAD8078455.1"/>
    </source>
</evidence>
<dbReference type="PANTHER" id="PTHR19920:SF0">
    <property type="entry name" value="CYTOSOLIC IRON-SULFUR PROTEIN ASSEMBLY PROTEIN CIAO1-RELATED"/>
    <property type="match status" value="1"/>
</dbReference>
<dbReference type="InterPro" id="IPR001680">
    <property type="entry name" value="WD40_rpt"/>
</dbReference>
<comment type="caution">
    <text evidence="4">The sequence shown here is derived from an EMBL/GenBank/DDBJ whole genome shotgun (WGS) entry which is preliminary data.</text>
</comment>
<dbReference type="Pfam" id="PF12894">
    <property type="entry name" value="ANAPC4_WD40"/>
    <property type="match status" value="1"/>
</dbReference>
<dbReference type="SMART" id="SM00320">
    <property type="entry name" value="WD40"/>
    <property type="match status" value="3"/>
</dbReference>
<feature type="coiled-coil region" evidence="2">
    <location>
        <begin position="61"/>
        <end position="88"/>
    </location>
</feature>
<proteinExistence type="predicted"/>
<evidence type="ECO:0000313" key="5">
    <source>
        <dbReference type="Proteomes" id="UP000692954"/>
    </source>
</evidence>
<dbReference type="PROSITE" id="PS50082">
    <property type="entry name" value="WD_REPEATS_2"/>
    <property type="match status" value="1"/>
</dbReference>
<gene>
    <name evidence="4" type="ORF">PSON_ATCC_30995.1.T0370317</name>
</gene>
<dbReference type="Proteomes" id="UP000692954">
    <property type="component" value="Unassembled WGS sequence"/>
</dbReference>
<organism evidence="4 5">
    <name type="scientific">Paramecium sonneborni</name>
    <dbReference type="NCBI Taxonomy" id="65129"/>
    <lineage>
        <taxon>Eukaryota</taxon>
        <taxon>Sar</taxon>
        <taxon>Alveolata</taxon>
        <taxon>Ciliophora</taxon>
        <taxon>Intramacronucleata</taxon>
        <taxon>Oligohymenophorea</taxon>
        <taxon>Peniculida</taxon>
        <taxon>Parameciidae</taxon>
        <taxon>Paramecium</taxon>
    </lineage>
</organism>
<reference evidence="4" key="1">
    <citation type="submission" date="2021-01" db="EMBL/GenBank/DDBJ databases">
        <authorList>
            <consortium name="Genoscope - CEA"/>
            <person name="William W."/>
        </authorList>
    </citation>
    <scope>NUCLEOTIDE SEQUENCE</scope>
</reference>
<sequence length="523" mass="62046">MSTFISQIFASIKCVNHKQKTEFINLSSSLNQNQSRLLCQKCDFNINCDNVFEKNEVVEFLENIQIQQKNLQEDYDKQYNLFRQLKDQINGYLNSIEEQFQQEKQSILEIQIIKPGNTFDLFLQNNNGMNIDLIKKMSDQLSQLIIQNQDTLQLKTESIIQKEEDLWKLKQKIEKLQQFEQLINKRDSQIYQQQQQLSQLMLSTTQSFINIQVNFIKTYEKKLDEQIIYDLKFNNNGNIFVIASNLIVDTNSYVQIYQKQNGEIILIQNIEIHEGDVRQICFNSQDDNFFTACQDKKIRFWKQKEQNKWSLEQELIELNSPANCIILNNSQNYLVAGGDCLYFWKLVNGKWTHDNQEKDCGQRIKTLSFNLNDQLLAVGYQDYSIRIFEYYNEKWIQKMQIQKQAMLINFYNENDLVGVQRNGYFNFYEYDNQISDYQISEIQLNEENENYIADFCIQKKIFALSQQGKGPINLFMANENRVSKPFQTIPFQGDQLFFSNNGNHLAIISNKQLFIYQDEGERY</sequence>
<evidence type="ECO:0000256" key="1">
    <source>
        <dbReference type="PROSITE-ProRule" id="PRU00221"/>
    </source>
</evidence>
<dbReference type="InterPro" id="IPR024977">
    <property type="entry name" value="Apc4-like_WD40_dom"/>
</dbReference>
<dbReference type="EMBL" id="CAJJDN010000037">
    <property type="protein sequence ID" value="CAD8078455.1"/>
    <property type="molecule type" value="Genomic_DNA"/>
</dbReference>
<dbReference type="GO" id="GO:0016226">
    <property type="term" value="P:iron-sulfur cluster assembly"/>
    <property type="evidence" value="ECO:0007669"/>
    <property type="project" value="TreeGrafter"/>
</dbReference>
<evidence type="ECO:0000259" key="3">
    <source>
        <dbReference type="Pfam" id="PF12894"/>
    </source>
</evidence>
<keyword evidence="5" id="KW-1185">Reference proteome</keyword>
<evidence type="ECO:0000256" key="2">
    <source>
        <dbReference type="SAM" id="Coils"/>
    </source>
</evidence>
<keyword evidence="1" id="KW-0853">WD repeat</keyword>
<dbReference type="Pfam" id="PF00400">
    <property type="entry name" value="WD40"/>
    <property type="match status" value="1"/>
</dbReference>
<feature type="repeat" description="WD" evidence="1">
    <location>
        <begin position="270"/>
        <end position="302"/>
    </location>
</feature>
<dbReference type="OrthoDB" id="302563at2759"/>
<accession>A0A8S1MNY1</accession>
<feature type="domain" description="Anaphase-promoting complex subunit 4-like WD40" evidence="3">
    <location>
        <begin position="350"/>
        <end position="410"/>
    </location>
</feature>
<name>A0A8S1MNY1_9CILI</name>
<dbReference type="PANTHER" id="PTHR19920">
    <property type="entry name" value="WD40 PROTEIN CIAO1"/>
    <property type="match status" value="1"/>
</dbReference>
<protein>
    <recommendedName>
        <fullName evidence="3">Anaphase-promoting complex subunit 4-like WD40 domain-containing protein</fullName>
    </recommendedName>
</protein>
<dbReference type="AlphaFoldDB" id="A0A8S1MNY1"/>
<dbReference type="GO" id="GO:0097361">
    <property type="term" value="C:cytosolic [4Fe-4S] assembly targeting complex"/>
    <property type="evidence" value="ECO:0007669"/>
    <property type="project" value="TreeGrafter"/>
</dbReference>